<dbReference type="EMBL" id="JABRWJ010000014">
    <property type="protein sequence ID" value="NRF71772.1"/>
    <property type="molecule type" value="Genomic_DNA"/>
</dbReference>
<dbReference type="InterPro" id="IPR027417">
    <property type="entry name" value="P-loop_NTPase"/>
</dbReference>
<keyword evidence="1" id="KW-0813">Transport</keyword>
<evidence type="ECO:0000256" key="4">
    <source>
        <dbReference type="ARBA" id="ARBA00022840"/>
    </source>
</evidence>
<keyword evidence="2" id="KW-0472">Membrane</keyword>
<proteinExistence type="predicted"/>
<keyword evidence="4 6" id="KW-0067">ATP-binding</keyword>
<dbReference type="Gene3D" id="3.40.50.300">
    <property type="entry name" value="P-loop containing nucleotide triphosphate hydrolases"/>
    <property type="match status" value="1"/>
</dbReference>
<dbReference type="SUPFAM" id="SSF52540">
    <property type="entry name" value="P-loop containing nucleoside triphosphate hydrolases"/>
    <property type="match status" value="1"/>
</dbReference>
<evidence type="ECO:0000256" key="3">
    <source>
        <dbReference type="ARBA" id="ARBA00022741"/>
    </source>
</evidence>
<sequence>MIWDIELAKLLRHDHTRFQLDVHFVSQARRLALFGPSGAGKTQTLKMIAGIGRPDRGRISIAGRVLYDSAARFALSPQQRRLGYVFQDYALFPHLTVRQNIAFARRHGWLNPAPKGEDPAVERWIEAFHLQAIAGHRPHQISGGQRQRTALARALVNEPTALLLDEPFAALDRTLRERLRDELHELQVELRIPMLLITHDDDDLKALADEVIVMRAGRIDPRAEPTVLVET</sequence>
<reference evidence="6 7" key="1">
    <citation type="submission" date="2020-05" db="EMBL/GenBank/DDBJ databases">
        <title>Aquincola sp. isolate from soil.</title>
        <authorList>
            <person name="Han J."/>
            <person name="Kim D.-U."/>
        </authorList>
    </citation>
    <scope>NUCLEOTIDE SEQUENCE [LARGE SCALE GENOMIC DNA]</scope>
    <source>
        <strain evidence="6 7">S2</strain>
    </source>
</reference>
<dbReference type="SMART" id="SM00382">
    <property type="entry name" value="AAA"/>
    <property type="match status" value="1"/>
</dbReference>
<dbReference type="InterPro" id="IPR003439">
    <property type="entry name" value="ABC_transporter-like_ATP-bd"/>
</dbReference>
<gene>
    <name evidence="6" type="ORF">HLB44_32785</name>
</gene>
<dbReference type="PANTHER" id="PTHR42781:SF4">
    <property type="entry name" value="SPERMIDINE_PUTRESCINE IMPORT ATP-BINDING PROTEIN POTA"/>
    <property type="match status" value="1"/>
</dbReference>
<dbReference type="PROSITE" id="PS50893">
    <property type="entry name" value="ABC_TRANSPORTER_2"/>
    <property type="match status" value="1"/>
</dbReference>
<dbReference type="PANTHER" id="PTHR42781">
    <property type="entry name" value="SPERMIDINE/PUTRESCINE IMPORT ATP-BINDING PROTEIN POTA"/>
    <property type="match status" value="1"/>
</dbReference>
<evidence type="ECO:0000259" key="5">
    <source>
        <dbReference type="PROSITE" id="PS50893"/>
    </source>
</evidence>
<dbReference type="InterPro" id="IPR003593">
    <property type="entry name" value="AAA+_ATPase"/>
</dbReference>
<feature type="domain" description="ABC transporter" evidence="5">
    <location>
        <begin position="2"/>
        <end position="231"/>
    </location>
</feature>
<keyword evidence="7" id="KW-1185">Reference proteome</keyword>
<comment type="caution">
    <text evidence="6">The sequence shown here is derived from an EMBL/GenBank/DDBJ whole genome shotgun (WGS) entry which is preliminary data.</text>
</comment>
<evidence type="ECO:0000256" key="2">
    <source>
        <dbReference type="ARBA" id="ARBA00022475"/>
    </source>
</evidence>
<dbReference type="Proteomes" id="UP000737171">
    <property type="component" value="Unassembled WGS sequence"/>
</dbReference>
<accession>A0ABX2ET05</accession>
<organism evidence="6 7">
    <name type="scientific">Pseudaquabacterium terrae</name>
    <dbReference type="NCBI Taxonomy" id="2732868"/>
    <lineage>
        <taxon>Bacteria</taxon>
        <taxon>Pseudomonadati</taxon>
        <taxon>Pseudomonadota</taxon>
        <taxon>Betaproteobacteria</taxon>
        <taxon>Burkholderiales</taxon>
        <taxon>Sphaerotilaceae</taxon>
        <taxon>Pseudaquabacterium</taxon>
    </lineage>
</organism>
<dbReference type="RefSeq" id="WP_173133671.1">
    <property type="nucleotide sequence ID" value="NZ_JABRWJ010000014.1"/>
</dbReference>
<evidence type="ECO:0000256" key="1">
    <source>
        <dbReference type="ARBA" id="ARBA00022448"/>
    </source>
</evidence>
<dbReference type="GO" id="GO:0005524">
    <property type="term" value="F:ATP binding"/>
    <property type="evidence" value="ECO:0007669"/>
    <property type="project" value="UniProtKB-KW"/>
</dbReference>
<evidence type="ECO:0000313" key="7">
    <source>
        <dbReference type="Proteomes" id="UP000737171"/>
    </source>
</evidence>
<keyword evidence="2" id="KW-1003">Cell membrane</keyword>
<protein>
    <submittedName>
        <fullName evidence="6">ATP-binding cassette domain-containing protein</fullName>
    </submittedName>
</protein>
<dbReference type="InterPro" id="IPR050093">
    <property type="entry name" value="ABC_SmlMolc_Importer"/>
</dbReference>
<name>A0ABX2ET05_9BURK</name>
<keyword evidence="3" id="KW-0547">Nucleotide-binding</keyword>
<evidence type="ECO:0000313" key="6">
    <source>
        <dbReference type="EMBL" id="NRF71772.1"/>
    </source>
</evidence>
<dbReference type="Pfam" id="PF00005">
    <property type="entry name" value="ABC_tran"/>
    <property type="match status" value="1"/>
</dbReference>